<reference evidence="1" key="1">
    <citation type="journal article" date="2021" name="Proc. Natl. Acad. Sci. U.S.A.">
        <title>A Catalog of Tens of Thousands of Viruses from Human Metagenomes Reveals Hidden Associations with Chronic Diseases.</title>
        <authorList>
            <person name="Tisza M.J."/>
            <person name="Buck C.B."/>
        </authorList>
    </citation>
    <scope>NUCLEOTIDE SEQUENCE</scope>
    <source>
        <strain evidence="1">Ctah610</strain>
    </source>
</reference>
<organism evidence="1">
    <name type="scientific">virus sp. ctah610</name>
    <dbReference type="NCBI Taxonomy" id="2826807"/>
    <lineage>
        <taxon>Viruses</taxon>
    </lineage>
</organism>
<proteinExistence type="predicted"/>
<name>A0A8S5R6M4_9VIRU</name>
<accession>A0A8S5R6M4</accession>
<dbReference type="EMBL" id="BK015827">
    <property type="protein sequence ID" value="DAE27062.1"/>
    <property type="molecule type" value="Genomic_DNA"/>
</dbReference>
<evidence type="ECO:0000313" key="1">
    <source>
        <dbReference type="EMBL" id="DAE27062.1"/>
    </source>
</evidence>
<protein>
    <submittedName>
        <fullName evidence="1">Uncharacterized protein</fullName>
    </submittedName>
</protein>
<sequence length="54" mass="6724">MLGTIWFLFTTTRQSTRWLFFMRSLRRWFCFYAFSPFHQELSAALYLCDVLFNR</sequence>